<accession>A0ACB5TLD5</accession>
<keyword evidence="2" id="KW-1185">Reference proteome</keyword>
<organism evidence="1 2">
    <name type="scientific">Ambrosiozyma monospora</name>
    <name type="common">Yeast</name>
    <name type="synonym">Endomycopsis monosporus</name>
    <dbReference type="NCBI Taxonomy" id="43982"/>
    <lineage>
        <taxon>Eukaryota</taxon>
        <taxon>Fungi</taxon>
        <taxon>Dikarya</taxon>
        <taxon>Ascomycota</taxon>
        <taxon>Saccharomycotina</taxon>
        <taxon>Pichiomycetes</taxon>
        <taxon>Pichiales</taxon>
        <taxon>Pichiaceae</taxon>
        <taxon>Ambrosiozyma</taxon>
    </lineage>
</organism>
<dbReference type="Proteomes" id="UP001165064">
    <property type="component" value="Unassembled WGS sequence"/>
</dbReference>
<evidence type="ECO:0000313" key="1">
    <source>
        <dbReference type="EMBL" id="GME90512.1"/>
    </source>
</evidence>
<comment type="caution">
    <text evidence="1">The sequence shown here is derived from an EMBL/GenBank/DDBJ whole genome shotgun (WGS) entry which is preliminary data.</text>
</comment>
<gene>
    <name evidence="1" type="ORF">Amon02_000872000</name>
</gene>
<reference evidence="1" key="1">
    <citation type="submission" date="2023-04" db="EMBL/GenBank/DDBJ databases">
        <title>Ambrosiozyma monospora NBRC 10751.</title>
        <authorList>
            <person name="Ichikawa N."/>
            <person name="Sato H."/>
            <person name="Tonouchi N."/>
        </authorList>
    </citation>
    <scope>NUCLEOTIDE SEQUENCE</scope>
    <source>
        <strain evidence="1">NBRC 10751</strain>
    </source>
</reference>
<name>A0ACB5TLD5_AMBMO</name>
<evidence type="ECO:0000313" key="2">
    <source>
        <dbReference type="Proteomes" id="UP001165064"/>
    </source>
</evidence>
<protein>
    <submittedName>
        <fullName evidence="1">Unnamed protein product</fullName>
    </submittedName>
</protein>
<sequence>MVVSPTTQTVVNHANLYPYLSKILNKSKSNHSLKLSPKSPHKKLELSQDQSSIGPVFMESPFILVPNFELLKLIKLGKCCSYCGDVLKIYDQGRMRDKDIDIDDSDNTPSRHHTHNHGKNGRKNGNGGSNGQGGRSKSGNRSANEQQKHDRFLSGLDCDECESCWCSQECKDLDFRHELMFHRPTNKSMCHRFPVLAGPASDSGRSNGLNFSYEGWCKMSDFIKSNQLDLIYYGVMVMLHLIHDQALIKPFESLRFFDGR</sequence>
<proteinExistence type="predicted"/>
<dbReference type="EMBL" id="BSXS01007844">
    <property type="protein sequence ID" value="GME90512.1"/>
    <property type="molecule type" value="Genomic_DNA"/>
</dbReference>